<dbReference type="AlphaFoldDB" id="A0A3Q3E575"/>
<name>A0A3Q3E575_9LABR</name>
<proteinExistence type="predicted"/>
<keyword evidence="5" id="KW-1185">Reference proteome</keyword>
<dbReference type="PANTHER" id="PTHR46345">
    <property type="entry name" value="INVERTED FORMIN-2"/>
    <property type="match status" value="1"/>
</dbReference>
<dbReference type="InterPro" id="IPR042201">
    <property type="entry name" value="FH2_Formin_sf"/>
</dbReference>
<dbReference type="GeneTree" id="ENSGT00940000155691"/>
<feature type="coiled-coil region" evidence="1">
    <location>
        <begin position="10"/>
        <end position="66"/>
    </location>
</feature>
<dbReference type="InParanoid" id="A0A3Q3E575"/>
<dbReference type="Ensembl" id="ENSLBET00000001182.1">
    <property type="protein sequence ID" value="ENSLBEP00000001101.1"/>
    <property type="gene ID" value="ENSLBEG00000000884.1"/>
</dbReference>
<evidence type="ECO:0000313" key="5">
    <source>
        <dbReference type="Proteomes" id="UP000261660"/>
    </source>
</evidence>
<protein>
    <submittedName>
        <fullName evidence="4">Inverted formin-2-like</fullName>
    </submittedName>
</protein>
<reference evidence="4" key="1">
    <citation type="submission" date="2025-08" db="UniProtKB">
        <authorList>
            <consortium name="Ensembl"/>
        </authorList>
    </citation>
    <scope>IDENTIFICATION</scope>
</reference>
<dbReference type="InterPro" id="IPR015425">
    <property type="entry name" value="FH2_Formin"/>
</dbReference>
<sequence>MGAKAAGLNLESLQCESSALIKQLKNSEQRLSCSSEDLKEQYLTPIQESLQALEMLHQLLSSLEDKKTHLSVYLCEDSSSFSIEELFNTIRTFRGLFLRAIQENESRRLQERRRTQQEEERKRKGDTYKFNRKEPANQEQGCIIDNLLAEIKKGYNLNKTRPPTDRPSRVHDHPEVIQGSLAVDKPDLFSFSQSEKSAEPPVRTHSGSPAKTNKSPPDSIRPSGPSASPAAADTEGDQNPTRVQDFKLDTGPDLDTTDGSPLGGKGVQAGPDESRENVDVNTEEDSAFEEITSFEVRMTMSKDDPAPRPAKRSMTSHQGGAKHKTWTGCVSH</sequence>
<dbReference type="Proteomes" id="UP000261660">
    <property type="component" value="Unplaced"/>
</dbReference>
<keyword evidence="1" id="KW-0175">Coiled coil</keyword>
<feature type="domain" description="FH2" evidence="3">
    <location>
        <begin position="1"/>
        <end position="123"/>
    </location>
</feature>
<reference evidence="4" key="2">
    <citation type="submission" date="2025-09" db="UniProtKB">
        <authorList>
            <consortium name="Ensembl"/>
        </authorList>
    </citation>
    <scope>IDENTIFICATION</scope>
</reference>
<feature type="region of interest" description="Disordered" evidence="2">
    <location>
        <begin position="192"/>
        <end position="332"/>
    </location>
</feature>
<dbReference type="SUPFAM" id="SSF101447">
    <property type="entry name" value="Formin homology 2 domain (FH2 domain)"/>
    <property type="match status" value="1"/>
</dbReference>
<dbReference type="PROSITE" id="PS51444">
    <property type="entry name" value="FH2"/>
    <property type="match status" value="1"/>
</dbReference>
<evidence type="ECO:0000313" key="4">
    <source>
        <dbReference type="Ensembl" id="ENSLBEP00000001101.1"/>
    </source>
</evidence>
<feature type="compositionally biased region" description="Polar residues" evidence="2">
    <location>
        <begin position="205"/>
        <end position="216"/>
    </location>
</feature>
<dbReference type="PANTHER" id="PTHR46345:SF5">
    <property type="entry name" value="INVERTED FORMIN-2"/>
    <property type="match status" value="1"/>
</dbReference>
<accession>A0A3Q3E575</accession>
<dbReference type="Gene3D" id="1.20.58.2220">
    <property type="entry name" value="Formin, FH2 domain"/>
    <property type="match status" value="1"/>
</dbReference>
<evidence type="ECO:0000256" key="2">
    <source>
        <dbReference type="SAM" id="MobiDB-lite"/>
    </source>
</evidence>
<organism evidence="4 5">
    <name type="scientific">Labrus bergylta</name>
    <name type="common">ballan wrasse</name>
    <dbReference type="NCBI Taxonomy" id="56723"/>
    <lineage>
        <taxon>Eukaryota</taxon>
        <taxon>Metazoa</taxon>
        <taxon>Chordata</taxon>
        <taxon>Craniata</taxon>
        <taxon>Vertebrata</taxon>
        <taxon>Euteleostomi</taxon>
        <taxon>Actinopterygii</taxon>
        <taxon>Neopterygii</taxon>
        <taxon>Teleostei</taxon>
        <taxon>Neoteleostei</taxon>
        <taxon>Acanthomorphata</taxon>
        <taxon>Eupercaria</taxon>
        <taxon>Labriformes</taxon>
        <taxon>Labridae</taxon>
        <taxon>Labrus</taxon>
    </lineage>
</organism>
<feature type="region of interest" description="Disordered" evidence="2">
    <location>
        <begin position="107"/>
        <end position="136"/>
    </location>
</feature>
<evidence type="ECO:0000256" key="1">
    <source>
        <dbReference type="SAM" id="Coils"/>
    </source>
</evidence>
<dbReference type="STRING" id="56723.ENSLBEP00000001101"/>
<evidence type="ECO:0000259" key="3">
    <source>
        <dbReference type="PROSITE" id="PS51444"/>
    </source>
</evidence>
<feature type="compositionally biased region" description="Low complexity" evidence="2">
    <location>
        <begin position="222"/>
        <end position="232"/>
    </location>
</feature>